<dbReference type="Gene3D" id="1.20.5.110">
    <property type="match status" value="1"/>
</dbReference>
<feature type="domain" description="Outer membrane lipoprotein BamD-like" evidence="3">
    <location>
        <begin position="125"/>
        <end position="245"/>
    </location>
</feature>
<reference evidence="6" key="2">
    <citation type="submission" date="2019-07" db="EMBL/GenBank/DDBJ databases">
        <authorList>
            <person name="Whitman W."/>
            <person name="Huntemann M."/>
            <person name="Clum A."/>
            <person name="Pillay M."/>
            <person name="Palaniappan K."/>
            <person name="Varghese N."/>
            <person name="Mikhailova N."/>
            <person name="Stamatis D."/>
            <person name="Reddy T."/>
            <person name="Daum C."/>
            <person name="Shapiro N."/>
            <person name="Ivanova N."/>
            <person name="Kyrpides N."/>
            <person name="Woyke T."/>
        </authorList>
    </citation>
    <scope>NUCLEOTIDE SEQUENCE</scope>
    <source>
        <strain evidence="6">CGMCC 1.10685</strain>
    </source>
</reference>
<evidence type="ECO:0000313" key="5">
    <source>
        <dbReference type="EMBL" id="QGZ41933.1"/>
    </source>
</evidence>
<dbReference type="Gene3D" id="1.25.40.10">
    <property type="entry name" value="Tetratricopeptide repeat domain"/>
    <property type="match status" value="1"/>
</dbReference>
<dbReference type="Proteomes" id="UP000437862">
    <property type="component" value="Chromosome"/>
</dbReference>
<evidence type="ECO:0000313" key="6">
    <source>
        <dbReference type="EMBL" id="TWI44343.1"/>
    </source>
</evidence>
<keyword evidence="8" id="KW-1185">Reference proteome</keyword>
<feature type="coiled-coil region" evidence="2">
    <location>
        <begin position="27"/>
        <end position="95"/>
    </location>
</feature>
<dbReference type="Pfam" id="PF16331">
    <property type="entry name" value="TolA_bind_tri"/>
    <property type="match status" value="1"/>
</dbReference>
<reference evidence="5 8" key="3">
    <citation type="submission" date="2019-12" db="EMBL/GenBank/DDBJ databases">
        <title>Draft Genome Sequences of Six Type Strains of the Genus Massilia.</title>
        <authorList>
            <person name="Miess H."/>
            <person name="Frediansyah A."/>
            <person name="Goeker M."/>
            <person name="Gross H."/>
        </authorList>
    </citation>
    <scope>NUCLEOTIDE SEQUENCE [LARGE SCALE GENOMIC DNA]</scope>
    <source>
        <strain evidence="5 8">DSM 26639</strain>
    </source>
</reference>
<dbReference type="EMBL" id="VLKW01000009">
    <property type="protein sequence ID" value="TWI44343.1"/>
    <property type="molecule type" value="Genomic_DNA"/>
</dbReference>
<comment type="similarity">
    <text evidence="2">Belongs to the CpoB family.</text>
</comment>
<evidence type="ECO:0000256" key="1">
    <source>
        <dbReference type="ARBA" id="ARBA00022729"/>
    </source>
</evidence>
<dbReference type="InterPro" id="IPR039565">
    <property type="entry name" value="BamD-like"/>
</dbReference>
<keyword evidence="2" id="KW-0574">Periplasm</keyword>
<comment type="subcellular location">
    <subcellularLocation>
        <location evidence="2">Periplasm</location>
    </subcellularLocation>
</comment>
<dbReference type="SUPFAM" id="SSF48452">
    <property type="entry name" value="TPR-like"/>
    <property type="match status" value="1"/>
</dbReference>
<feature type="signal peptide" evidence="2">
    <location>
        <begin position="1"/>
        <end position="22"/>
    </location>
</feature>
<name>A0A562PJ42_9BURK</name>
<dbReference type="Pfam" id="PF13525">
    <property type="entry name" value="YfiO"/>
    <property type="match status" value="1"/>
</dbReference>
<proteinExistence type="inferred from homology"/>
<gene>
    <name evidence="2" type="primary">cpoB</name>
    <name evidence="5" type="synonym">ybgF</name>
    <name evidence="5" type="ORF">GO485_24685</name>
    <name evidence="6" type="ORF">IP92_04290</name>
</gene>
<evidence type="ECO:0000259" key="3">
    <source>
        <dbReference type="Pfam" id="PF13525"/>
    </source>
</evidence>
<organism evidence="6 7">
    <name type="scientific">Pseudoduganella flava</name>
    <dbReference type="NCBI Taxonomy" id="871742"/>
    <lineage>
        <taxon>Bacteria</taxon>
        <taxon>Pseudomonadati</taxon>
        <taxon>Pseudomonadota</taxon>
        <taxon>Betaproteobacteria</taxon>
        <taxon>Burkholderiales</taxon>
        <taxon>Oxalobacteraceae</taxon>
        <taxon>Telluria group</taxon>
        <taxon>Pseudoduganella</taxon>
    </lineage>
</organism>
<comment type="function">
    <text evidence="2">Mediates coordination of peptidoglycan synthesis and outer membrane constriction during cell division.</text>
</comment>
<evidence type="ECO:0000313" key="8">
    <source>
        <dbReference type="Proteomes" id="UP000437862"/>
    </source>
</evidence>
<dbReference type="RefSeq" id="WP_145878932.1">
    <property type="nucleotide sequence ID" value="NZ_CP046904.1"/>
</dbReference>
<sequence precursor="true">MIKFTKTVLALAAATFTLHASAGVFDDDEARRAILDLRNKVEALTKELNSRLDTKADKTSTLDLINQHEQTMQEIARLRGQVEVLQNEIEVASKRQKDFYADLDKRLRALEPRQVEIDGQTASVDQSEQNAYDAAMQQFKDGNYDAAATALQNFVRRYPGSAYAANAQYWLGNAYYAQRDCKNAILAQQQLIKTYPDSPKAPDAMLNIASCQAELKAVNNAKKTLNELMKTYPNSAAAKTAKERLGGK</sequence>
<dbReference type="InterPro" id="IPR032519">
    <property type="entry name" value="YbgF_tri"/>
</dbReference>
<feature type="domain" description="YbgF trimerisation" evidence="4">
    <location>
        <begin position="52"/>
        <end position="113"/>
    </location>
</feature>
<evidence type="ECO:0000256" key="2">
    <source>
        <dbReference type="HAMAP-Rule" id="MF_02066"/>
    </source>
</evidence>
<keyword evidence="2" id="KW-0131">Cell cycle</keyword>
<dbReference type="HAMAP" id="MF_02066">
    <property type="entry name" value="CpoB"/>
    <property type="match status" value="1"/>
</dbReference>
<reference evidence="6 7" key="1">
    <citation type="journal article" date="2015" name="Stand. Genomic Sci.">
        <title>Genomic Encyclopedia of Bacterial and Archaeal Type Strains, Phase III: the genomes of soil and plant-associated and newly described type strains.</title>
        <authorList>
            <person name="Whitman W.B."/>
            <person name="Woyke T."/>
            <person name="Klenk H.P."/>
            <person name="Zhou Y."/>
            <person name="Lilburn T.G."/>
            <person name="Beck B.J."/>
            <person name="De Vos P."/>
            <person name="Vandamme P."/>
            <person name="Eisen J.A."/>
            <person name="Garrity G."/>
            <person name="Hugenholtz P."/>
            <person name="Kyrpides N.C."/>
        </authorList>
    </citation>
    <scope>NUCLEOTIDE SEQUENCE [LARGE SCALE GENOMIC DNA]</scope>
    <source>
        <strain evidence="6 7">CGMCC 1.10685</strain>
    </source>
</reference>
<evidence type="ECO:0000259" key="4">
    <source>
        <dbReference type="Pfam" id="PF16331"/>
    </source>
</evidence>
<dbReference type="Proteomes" id="UP000315112">
    <property type="component" value="Unassembled WGS sequence"/>
</dbReference>
<dbReference type="GO" id="GO:0070206">
    <property type="term" value="P:protein trimerization"/>
    <property type="evidence" value="ECO:0007669"/>
    <property type="project" value="InterPro"/>
</dbReference>
<evidence type="ECO:0000313" key="7">
    <source>
        <dbReference type="Proteomes" id="UP000315112"/>
    </source>
</evidence>
<dbReference type="GO" id="GO:0030288">
    <property type="term" value="C:outer membrane-bounded periplasmic space"/>
    <property type="evidence" value="ECO:0007669"/>
    <property type="project" value="UniProtKB-UniRule"/>
</dbReference>
<dbReference type="InterPro" id="IPR011990">
    <property type="entry name" value="TPR-like_helical_dom_sf"/>
</dbReference>
<dbReference type="AlphaFoldDB" id="A0A562PJ42"/>
<dbReference type="InterPro" id="IPR034706">
    <property type="entry name" value="CpoB"/>
</dbReference>
<keyword evidence="1 2" id="KW-0732">Signal</keyword>
<dbReference type="NCBIfam" id="TIGR02795">
    <property type="entry name" value="tol_pal_ybgF"/>
    <property type="match status" value="1"/>
</dbReference>
<keyword evidence="2" id="KW-0132">Cell division</keyword>
<dbReference type="InterPro" id="IPR014162">
    <property type="entry name" value="CpoB_C"/>
</dbReference>
<keyword evidence="2" id="KW-0175">Coiled coil</keyword>
<dbReference type="GO" id="GO:0043093">
    <property type="term" value="P:FtsZ-dependent cytokinesis"/>
    <property type="evidence" value="ECO:0007669"/>
    <property type="project" value="UniProtKB-UniRule"/>
</dbReference>
<dbReference type="OrthoDB" id="8525418at2"/>
<dbReference type="EMBL" id="CP046904">
    <property type="protein sequence ID" value="QGZ41933.1"/>
    <property type="molecule type" value="Genomic_DNA"/>
</dbReference>
<protein>
    <recommendedName>
        <fullName evidence="2">Cell division coordinator CpoB</fullName>
    </recommendedName>
</protein>
<accession>A0A562PJ42</accession>
<feature type="chain" id="PRO_5041749394" description="Cell division coordinator CpoB" evidence="2">
    <location>
        <begin position="23"/>
        <end position="248"/>
    </location>
</feature>